<feature type="transmembrane region" description="Helical" evidence="1">
    <location>
        <begin position="156"/>
        <end position="178"/>
    </location>
</feature>
<gene>
    <name evidence="2" type="ORF">FXB40_46565</name>
</gene>
<keyword evidence="3" id="KW-1185">Reference proteome</keyword>
<evidence type="ECO:0000313" key="3">
    <source>
        <dbReference type="Proteomes" id="UP000324758"/>
    </source>
</evidence>
<sequence length="180" mass="19556">MAFGKRQSGVGAAAQSLNVDPHVASSRIATETVQGPSPFRWFIMLVACAAGLYHLLASYGPDLLRDHRLAGTWQPAYDLQATEGKCERTNFVITFCSTKIKSVARPDQAPMTHSFLMFFSSGGGEALVPVRSTTNRSAVSIFYAAETKLWNRTLSLIFAAGMMALLDLVALFGFWNAVNS</sequence>
<dbReference type="Proteomes" id="UP000324758">
    <property type="component" value="Unassembled WGS sequence"/>
</dbReference>
<protein>
    <submittedName>
        <fullName evidence="2">Uncharacterized protein</fullName>
    </submittedName>
</protein>
<dbReference type="OrthoDB" id="8231272at2"/>
<keyword evidence="1" id="KW-1133">Transmembrane helix</keyword>
<evidence type="ECO:0000313" key="2">
    <source>
        <dbReference type="EMBL" id="TYL83179.1"/>
    </source>
</evidence>
<keyword evidence="1" id="KW-0812">Transmembrane</keyword>
<keyword evidence="1" id="KW-0472">Membrane</keyword>
<dbReference type="RefSeq" id="WP_148778962.1">
    <property type="nucleotide sequence ID" value="NZ_VSSS01000109.1"/>
</dbReference>
<evidence type="ECO:0000256" key="1">
    <source>
        <dbReference type="SAM" id="Phobius"/>
    </source>
</evidence>
<proteinExistence type="predicted"/>
<name>A0A5D3K1Q5_9BRAD</name>
<organism evidence="2 3">
    <name type="scientific">Bradyrhizobium rifense</name>
    <dbReference type="NCBI Taxonomy" id="515499"/>
    <lineage>
        <taxon>Bacteria</taxon>
        <taxon>Pseudomonadati</taxon>
        <taxon>Pseudomonadota</taxon>
        <taxon>Alphaproteobacteria</taxon>
        <taxon>Hyphomicrobiales</taxon>
        <taxon>Nitrobacteraceae</taxon>
        <taxon>Bradyrhizobium</taxon>
    </lineage>
</organism>
<dbReference type="AlphaFoldDB" id="A0A5D3K1Q5"/>
<reference evidence="2 3" key="1">
    <citation type="submission" date="2019-08" db="EMBL/GenBank/DDBJ databases">
        <title>Bradyrhizobium hipponensis sp. nov., a rhizobium isolated from a Lupinus angustifolius root nodule in Tunisia.</title>
        <authorList>
            <person name="Off K."/>
            <person name="Rejili M."/>
            <person name="Mars M."/>
            <person name="Brachmann A."/>
            <person name="Marin M."/>
        </authorList>
    </citation>
    <scope>NUCLEOTIDE SEQUENCE [LARGE SCALE GENOMIC DNA]</scope>
    <source>
        <strain evidence="2 3">CTAW71</strain>
    </source>
</reference>
<feature type="transmembrane region" description="Helical" evidence="1">
    <location>
        <begin position="39"/>
        <end position="59"/>
    </location>
</feature>
<dbReference type="EMBL" id="VSSS01000109">
    <property type="protein sequence ID" value="TYL83179.1"/>
    <property type="molecule type" value="Genomic_DNA"/>
</dbReference>
<accession>A0A5D3K1Q5</accession>
<comment type="caution">
    <text evidence="2">The sequence shown here is derived from an EMBL/GenBank/DDBJ whole genome shotgun (WGS) entry which is preliminary data.</text>
</comment>